<keyword evidence="4" id="KW-1185">Reference proteome</keyword>
<evidence type="ECO:0000313" key="4">
    <source>
        <dbReference type="Proteomes" id="UP001595616"/>
    </source>
</evidence>
<feature type="chain" id="PRO_5045534368" evidence="1">
    <location>
        <begin position="18"/>
        <end position="291"/>
    </location>
</feature>
<dbReference type="Gene3D" id="2.60.120.560">
    <property type="entry name" value="Exo-inulinase, domain 1"/>
    <property type="match status" value="1"/>
</dbReference>
<dbReference type="InterPro" id="IPR010496">
    <property type="entry name" value="AL/BT2_dom"/>
</dbReference>
<protein>
    <submittedName>
        <fullName evidence="3">DUF1080 domain-containing protein</fullName>
    </submittedName>
</protein>
<reference evidence="4" key="1">
    <citation type="journal article" date="2019" name="Int. J. Syst. Evol. Microbiol.">
        <title>The Global Catalogue of Microorganisms (GCM) 10K type strain sequencing project: providing services to taxonomists for standard genome sequencing and annotation.</title>
        <authorList>
            <consortium name="The Broad Institute Genomics Platform"/>
            <consortium name="The Broad Institute Genome Sequencing Center for Infectious Disease"/>
            <person name="Wu L."/>
            <person name="Ma J."/>
        </authorList>
    </citation>
    <scope>NUCLEOTIDE SEQUENCE [LARGE SCALE GENOMIC DNA]</scope>
    <source>
        <strain evidence="4">CECT 7956</strain>
    </source>
</reference>
<dbReference type="RefSeq" id="WP_379839804.1">
    <property type="nucleotide sequence ID" value="NZ_JBHRYQ010000001.1"/>
</dbReference>
<evidence type="ECO:0000259" key="2">
    <source>
        <dbReference type="Pfam" id="PF06439"/>
    </source>
</evidence>
<name>A0ABV7Z009_9BACT</name>
<organism evidence="3 4">
    <name type="scientific">Lacihabitans lacunae</name>
    <dbReference type="NCBI Taxonomy" id="1028214"/>
    <lineage>
        <taxon>Bacteria</taxon>
        <taxon>Pseudomonadati</taxon>
        <taxon>Bacteroidota</taxon>
        <taxon>Cytophagia</taxon>
        <taxon>Cytophagales</taxon>
        <taxon>Leadbetterellaceae</taxon>
        <taxon>Lacihabitans</taxon>
    </lineage>
</organism>
<dbReference type="Pfam" id="PF06439">
    <property type="entry name" value="3keto-disac_hyd"/>
    <property type="match status" value="1"/>
</dbReference>
<feature type="domain" description="3-keto-alpha-glucoside-1,2-lyase/3-keto-2-hydroxy-glucal hydratase" evidence="2">
    <location>
        <begin position="22"/>
        <end position="263"/>
    </location>
</feature>
<keyword evidence="1" id="KW-0732">Signal</keyword>
<comment type="caution">
    <text evidence="3">The sequence shown here is derived from an EMBL/GenBank/DDBJ whole genome shotgun (WGS) entry which is preliminary data.</text>
</comment>
<sequence length="291" mass="33289">MRLIVLTLLLCSFSSFAQNNEQWENLFNEKNLDGWDIKIAGRPLNENYKNTFVVKDKMLRVSYDEYETFEEKYGHLYYKTPYTAYILDYEYRFLGNQTPGGATWNVRNSGVMYHSQSAASLSYNQNFPVSLEMQLLGGLGNGPRHTGNLCTPGTIVDMNGGLRMEHCIDSDSKTYDGDQWVKARLIVYGDSIAHQIIEGDTVLTFEKMKVGGNFVNKENNWEKGGFSKEAASFWEKLEGTPLKEGYIALQAESHPIDFRNIRLLNLKGCMDPKAINFLPQFKINDKQACRY</sequence>
<dbReference type="EMBL" id="JBHRYQ010000001">
    <property type="protein sequence ID" value="MFC3812898.1"/>
    <property type="molecule type" value="Genomic_DNA"/>
</dbReference>
<evidence type="ECO:0000256" key="1">
    <source>
        <dbReference type="SAM" id="SignalP"/>
    </source>
</evidence>
<accession>A0ABV7Z009</accession>
<feature type="signal peptide" evidence="1">
    <location>
        <begin position="1"/>
        <end position="17"/>
    </location>
</feature>
<proteinExistence type="predicted"/>
<gene>
    <name evidence="3" type="ORF">ACFOOI_19700</name>
</gene>
<dbReference type="Proteomes" id="UP001595616">
    <property type="component" value="Unassembled WGS sequence"/>
</dbReference>
<evidence type="ECO:0000313" key="3">
    <source>
        <dbReference type="EMBL" id="MFC3812898.1"/>
    </source>
</evidence>